<dbReference type="Pfam" id="PF05257">
    <property type="entry name" value="CHAP"/>
    <property type="match status" value="1"/>
</dbReference>
<dbReference type="EMBL" id="FZPH01000015">
    <property type="protein sequence ID" value="SNT63730.1"/>
    <property type="molecule type" value="Genomic_DNA"/>
</dbReference>
<dbReference type="Proteomes" id="UP000198362">
    <property type="component" value="Unassembled WGS sequence"/>
</dbReference>
<gene>
    <name evidence="3" type="ORF">SAMN05421812_115204</name>
</gene>
<proteinExistence type="predicted"/>
<dbReference type="InterPro" id="IPR038765">
    <property type="entry name" value="Papain-like_cys_pep_sf"/>
</dbReference>
<organism evidence="3 4">
    <name type="scientific">Asanoa hainanensis</name>
    <dbReference type="NCBI Taxonomy" id="560556"/>
    <lineage>
        <taxon>Bacteria</taxon>
        <taxon>Bacillati</taxon>
        <taxon>Actinomycetota</taxon>
        <taxon>Actinomycetes</taxon>
        <taxon>Micromonosporales</taxon>
        <taxon>Micromonosporaceae</taxon>
        <taxon>Asanoa</taxon>
    </lineage>
</organism>
<reference evidence="3 4" key="1">
    <citation type="submission" date="2017-06" db="EMBL/GenBank/DDBJ databases">
        <authorList>
            <person name="Kim H.J."/>
            <person name="Triplett B.A."/>
        </authorList>
    </citation>
    <scope>NUCLEOTIDE SEQUENCE [LARGE SCALE GENOMIC DNA]</scope>
    <source>
        <strain evidence="3 4">CGMCC 4.5593</strain>
    </source>
</reference>
<dbReference type="RefSeq" id="WP_089254163.1">
    <property type="nucleotide sequence ID" value="NZ_FZPH01000015.1"/>
</dbReference>
<name>A0A239P9K3_9ACTN</name>
<dbReference type="InterPro" id="IPR007921">
    <property type="entry name" value="CHAP_dom"/>
</dbReference>
<keyword evidence="4" id="KW-1185">Reference proteome</keyword>
<evidence type="ECO:0000313" key="3">
    <source>
        <dbReference type="EMBL" id="SNT63730.1"/>
    </source>
</evidence>
<feature type="chain" id="PRO_5013122599" evidence="1">
    <location>
        <begin position="35"/>
        <end position="437"/>
    </location>
</feature>
<dbReference type="OrthoDB" id="9815928at2"/>
<accession>A0A239P9K3</accession>
<dbReference type="SUPFAM" id="SSF54001">
    <property type="entry name" value="Cysteine proteinases"/>
    <property type="match status" value="1"/>
</dbReference>
<evidence type="ECO:0000256" key="1">
    <source>
        <dbReference type="SAM" id="SignalP"/>
    </source>
</evidence>
<sequence length="437" mass="43940">MINVRTPRRLQVALLAATTAAVTALAGTAEPAAAAPNTYRTISVTANGSGYVLTNTAGGTYAFGSVRYHGNPTGFSGSIIGVSTTADGSGYAAISSTGQVYAYGTVGHRGNPTGFSGSIAGISTTANGAGYVAVSTIGQVYAYGSVAYRGNPTGFSGSIVGVSTTADGSGYAAISSAGQVYAYGSVRHRGNPTGFSGSIVGISTTADGSGYAAISSTGQVYAYGTVTYRGNPAGFTGGIAGVSVTANGAGYAAVSGIGQVYAYGTVSHWGNGDPGNTSLSGVRAAIVEKARAEAANPAHNQEIGGPNCNFYSTSFGVGPRCGNGWIGQPWCADFARWIWRESGARIAGLDAGAVSFSRYGTWRSATNFPNLAGVQPGDVIGWRFNDSVGPGNDHVSVVVAVSGDTITTVDGNFNDVVYVRSFNRTTAGTSGYATPLT</sequence>
<keyword evidence="1" id="KW-0732">Signal</keyword>
<evidence type="ECO:0000259" key="2">
    <source>
        <dbReference type="Pfam" id="PF05257"/>
    </source>
</evidence>
<evidence type="ECO:0000313" key="4">
    <source>
        <dbReference type="Proteomes" id="UP000198362"/>
    </source>
</evidence>
<dbReference type="AlphaFoldDB" id="A0A239P9K3"/>
<protein>
    <submittedName>
        <fullName evidence="3">CHAP domain-containing protein</fullName>
    </submittedName>
</protein>
<feature type="signal peptide" evidence="1">
    <location>
        <begin position="1"/>
        <end position="34"/>
    </location>
</feature>
<feature type="domain" description="Peptidase C51" evidence="2">
    <location>
        <begin position="327"/>
        <end position="412"/>
    </location>
</feature>
<dbReference type="SUPFAM" id="SSF82171">
    <property type="entry name" value="DPP6 N-terminal domain-like"/>
    <property type="match status" value="1"/>
</dbReference>